<reference evidence="1" key="2">
    <citation type="journal article" date="2024" name="Antonie Van Leeuwenhoek">
        <title>Roseihalotalea indica gen. nov., sp. nov., a halophilic Bacteroidetes from mesopelagic Southwest Indian Ocean with higher carbohydrate metabolic potential.</title>
        <authorList>
            <person name="Chen B."/>
            <person name="Zhang M."/>
            <person name="Lin D."/>
            <person name="Ye J."/>
            <person name="Tang K."/>
        </authorList>
    </citation>
    <scope>NUCLEOTIDE SEQUENCE</scope>
    <source>
        <strain evidence="1">TK19036</strain>
    </source>
</reference>
<dbReference type="EMBL" id="CP120682">
    <property type="protein sequence ID" value="WKN38346.1"/>
    <property type="molecule type" value="Genomic_DNA"/>
</dbReference>
<proteinExistence type="predicted"/>
<gene>
    <name evidence="1" type="ORF">K4G66_06480</name>
</gene>
<organism evidence="1">
    <name type="scientific">Roseihalotalea indica</name>
    <dbReference type="NCBI Taxonomy" id="2867963"/>
    <lineage>
        <taxon>Bacteria</taxon>
        <taxon>Pseudomonadati</taxon>
        <taxon>Bacteroidota</taxon>
        <taxon>Cytophagia</taxon>
        <taxon>Cytophagales</taxon>
        <taxon>Catalimonadaceae</taxon>
        <taxon>Roseihalotalea</taxon>
    </lineage>
</organism>
<evidence type="ECO:0000313" key="1">
    <source>
        <dbReference type="EMBL" id="WKN38346.1"/>
    </source>
</evidence>
<sequence>MTVHSSSPYVFFLLAPFWFGCQADEASEPSTPSSSDFPSVPVAKIHTTTSDLVPVYTPEPDQRLDGEFFLEAGYFVDDTARHFTLAPDFFMARYEGEAIRWSKVFSERMCADGYKNCTTGNHLATLWRLNGQTPDTDTLQWEYVTAEQDQRYRFEMTNLPQAIQNVQIPRVLSADEDQVITYQKTSEKDSLWLELVIIPKSELSTPQANSFVDHGRVFFVPIHQEEGKIRVPKETLTPLFERDFAPTADDTVFWNVASVRKVIKTVDGKNMQLTYQHSCFVPIRIE</sequence>
<reference evidence="1" key="1">
    <citation type="journal article" date="2023" name="Comput. Struct. Biotechnol. J.">
        <title>Discovery of a novel marine Bacteroidetes with a rich repertoire of carbohydrate-active enzymes.</title>
        <authorList>
            <person name="Chen B."/>
            <person name="Liu G."/>
            <person name="Chen Q."/>
            <person name="Wang H."/>
            <person name="Liu L."/>
            <person name="Tang K."/>
        </authorList>
    </citation>
    <scope>NUCLEOTIDE SEQUENCE</scope>
    <source>
        <strain evidence="1">TK19036</strain>
    </source>
</reference>
<dbReference type="AlphaFoldDB" id="A0AA49GQY3"/>
<name>A0AA49GQY3_9BACT</name>
<protein>
    <submittedName>
        <fullName evidence="1">Uncharacterized protein</fullName>
    </submittedName>
</protein>
<accession>A0AA49GQY3</accession>